<protein>
    <recommendedName>
        <fullName evidence="2">VanZ-like domain-containing protein</fullName>
    </recommendedName>
</protein>
<sequence>MQKQFKNGNAYLVIAFVMMAILFYSSSQTYEQQSQLQLLEKILKNEPFKESLSNISFNYGGSEVSIKASGYHKFIEFFIRKGAHFITYFILGGSFFLGINPRIKHLGLAFLFSWLGATGYAALDEFHQMLTGGRTPSFQDVMLDSVGAMTACLIISVLFLLKNKSKIGKRRK</sequence>
<keyword evidence="1" id="KW-0472">Membrane</keyword>
<evidence type="ECO:0000259" key="2">
    <source>
        <dbReference type="Pfam" id="PF04892"/>
    </source>
</evidence>
<dbReference type="InterPro" id="IPR016747">
    <property type="entry name" value="Phosphotransbutyrylase"/>
</dbReference>
<dbReference type="Proteomes" id="UP000288028">
    <property type="component" value="Unassembled WGS sequence"/>
</dbReference>
<feature type="transmembrane region" description="Helical" evidence="1">
    <location>
        <begin position="82"/>
        <end position="99"/>
    </location>
</feature>
<dbReference type="PIRSF" id="PIRSF019083">
    <property type="entry name" value="UCP019083_VanZ"/>
    <property type="match status" value="1"/>
</dbReference>
<reference evidence="3 4" key="1">
    <citation type="submission" date="2017-05" db="EMBL/GenBank/DDBJ databases">
        <title>Vagococcus spp. assemblies.</title>
        <authorList>
            <person name="Gulvik C.A."/>
        </authorList>
    </citation>
    <scope>NUCLEOTIDE SEQUENCE [LARGE SCALE GENOMIC DNA]</scope>
    <source>
        <strain evidence="3 4">SS1714</strain>
    </source>
</reference>
<feature type="transmembrane region" description="Helical" evidence="1">
    <location>
        <begin position="9"/>
        <end position="26"/>
    </location>
</feature>
<organism evidence="3 4">
    <name type="scientific">Vagococcus carniphilus</name>
    <dbReference type="NCBI Taxonomy" id="218144"/>
    <lineage>
        <taxon>Bacteria</taxon>
        <taxon>Bacillati</taxon>
        <taxon>Bacillota</taxon>
        <taxon>Bacilli</taxon>
        <taxon>Lactobacillales</taxon>
        <taxon>Enterococcaceae</taxon>
        <taxon>Vagococcus</taxon>
    </lineage>
</organism>
<keyword evidence="1" id="KW-1133">Transmembrane helix</keyword>
<comment type="caution">
    <text evidence="3">The sequence shown here is derived from an EMBL/GenBank/DDBJ whole genome shotgun (WGS) entry which is preliminary data.</text>
</comment>
<feature type="transmembrane region" description="Helical" evidence="1">
    <location>
        <begin position="106"/>
        <end position="123"/>
    </location>
</feature>
<dbReference type="AlphaFoldDB" id="A0A430B3Q0"/>
<feature type="domain" description="VanZ-like" evidence="2">
    <location>
        <begin position="12"/>
        <end position="158"/>
    </location>
</feature>
<keyword evidence="1" id="KW-0812">Transmembrane</keyword>
<dbReference type="Pfam" id="PF04892">
    <property type="entry name" value="VanZ"/>
    <property type="match status" value="1"/>
</dbReference>
<dbReference type="InterPro" id="IPR006976">
    <property type="entry name" value="VanZ-like"/>
</dbReference>
<evidence type="ECO:0000313" key="4">
    <source>
        <dbReference type="Proteomes" id="UP000288028"/>
    </source>
</evidence>
<dbReference type="NCBIfam" id="NF037970">
    <property type="entry name" value="vanZ_1"/>
    <property type="match status" value="1"/>
</dbReference>
<name>A0A430B3Q0_9ENTE</name>
<evidence type="ECO:0000313" key="3">
    <source>
        <dbReference type="EMBL" id="RSU14965.1"/>
    </source>
</evidence>
<feature type="transmembrane region" description="Helical" evidence="1">
    <location>
        <begin position="143"/>
        <end position="161"/>
    </location>
</feature>
<dbReference type="GeneID" id="95579624"/>
<gene>
    <name evidence="3" type="ORF">CBF28_07805</name>
</gene>
<dbReference type="RefSeq" id="WP_126793710.1">
    <property type="nucleotide sequence ID" value="NZ_CP060720.1"/>
</dbReference>
<dbReference type="EMBL" id="NGKB01000006">
    <property type="protein sequence ID" value="RSU14965.1"/>
    <property type="molecule type" value="Genomic_DNA"/>
</dbReference>
<proteinExistence type="predicted"/>
<evidence type="ECO:0000256" key="1">
    <source>
        <dbReference type="SAM" id="Phobius"/>
    </source>
</evidence>
<keyword evidence="4" id="KW-1185">Reference proteome</keyword>
<dbReference type="OrthoDB" id="291892at2"/>
<accession>A0A430B3Q0</accession>